<protein>
    <submittedName>
        <fullName evidence="4">Amidohydrolase family protein</fullName>
    </submittedName>
</protein>
<dbReference type="EMBL" id="JBEZFP010000188">
    <property type="protein sequence ID" value="MEU8139622.1"/>
    <property type="molecule type" value="Genomic_DNA"/>
</dbReference>
<dbReference type="InterPro" id="IPR032466">
    <property type="entry name" value="Metal_Hydrolase"/>
</dbReference>
<gene>
    <name evidence="4" type="ORF">AB0C36_39775</name>
</gene>
<name>A0ABV3DV43_9ACTN</name>
<dbReference type="InterPro" id="IPR032465">
    <property type="entry name" value="ACMSD"/>
</dbReference>
<dbReference type="Pfam" id="PF04909">
    <property type="entry name" value="Amidohydro_2"/>
    <property type="match status" value="1"/>
</dbReference>
<dbReference type="InterPro" id="IPR006680">
    <property type="entry name" value="Amidohydro-rel"/>
</dbReference>
<evidence type="ECO:0000256" key="2">
    <source>
        <dbReference type="SAM" id="MobiDB-lite"/>
    </source>
</evidence>
<dbReference type="RefSeq" id="WP_358363833.1">
    <property type="nucleotide sequence ID" value="NZ_JBEZFP010000188.1"/>
</dbReference>
<evidence type="ECO:0000256" key="1">
    <source>
        <dbReference type="ARBA" id="ARBA00023239"/>
    </source>
</evidence>
<dbReference type="Gene3D" id="3.20.20.140">
    <property type="entry name" value="Metal-dependent hydrolases"/>
    <property type="match status" value="1"/>
</dbReference>
<evidence type="ECO:0000313" key="5">
    <source>
        <dbReference type="Proteomes" id="UP001551482"/>
    </source>
</evidence>
<proteinExistence type="predicted"/>
<comment type="caution">
    <text evidence="4">The sequence shown here is derived from an EMBL/GenBank/DDBJ whole genome shotgun (WGS) entry which is preliminary data.</text>
</comment>
<dbReference type="SUPFAM" id="SSF51556">
    <property type="entry name" value="Metallo-dependent hydrolases"/>
    <property type="match status" value="1"/>
</dbReference>
<keyword evidence="5" id="KW-1185">Reference proteome</keyword>
<evidence type="ECO:0000313" key="4">
    <source>
        <dbReference type="EMBL" id="MEU8139622.1"/>
    </source>
</evidence>
<dbReference type="PANTHER" id="PTHR21240:SF28">
    <property type="entry name" value="ISO-OROTATE DECARBOXYLASE (EUROFUNG)"/>
    <property type="match status" value="1"/>
</dbReference>
<keyword evidence="1" id="KW-0456">Lyase</keyword>
<feature type="domain" description="Amidohydrolase-related" evidence="3">
    <location>
        <begin position="8"/>
        <end position="287"/>
    </location>
</feature>
<dbReference type="Proteomes" id="UP001551482">
    <property type="component" value="Unassembled WGS sequence"/>
</dbReference>
<accession>A0ABV3DV43</accession>
<organism evidence="4 5">
    <name type="scientific">Streptodolium elevatio</name>
    <dbReference type="NCBI Taxonomy" id="3157996"/>
    <lineage>
        <taxon>Bacteria</taxon>
        <taxon>Bacillati</taxon>
        <taxon>Actinomycetota</taxon>
        <taxon>Actinomycetes</taxon>
        <taxon>Kitasatosporales</taxon>
        <taxon>Streptomycetaceae</taxon>
        <taxon>Streptodolium</taxon>
    </lineage>
</organism>
<feature type="region of interest" description="Disordered" evidence="2">
    <location>
        <begin position="15"/>
        <end position="50"/>
    </location>
</feature>
<reference evidence="4 5" key="1">
    <citation type="submission" date="2024-06" db="EMBL/GenBank/DDBJ databases">
        <title>The Natural Products Discovery Center: Release of the First 8490 Sequenced Strains for Exploring Actinobacteria Biosynthetic Diversity.</title>
        <authorList>
            <person name="Kalkreuter E."/>
            <person name="Kautsar S.A."/>
            <person name="Yang D."/>
            <person name="Bader C.D."/>
            <person name="Teijaro C.N."/>
            <person name="Fluegel L."/>
            <person name="Davis C.M."/>
            <person name="Simpson J.R."/>
            <person name="Lauterbach L."/>
            <person name="Steele A.D."/>
            <person name="Gui C."/>
            <person name="Meng S."/>
            <person name="Li G."/>
            <person name="Viehrig K."/>
            <person name="Ye F."/>
            <person name="Su P."/>
            <person name="Kiefer A.F."/>
            <person name="Nichols A."/>
            <person name="Cepeda A.J."/>
            <person name="Yan W."/>
            <person name="Fan B."/>
            <person name="Jiang Y."/>
            <person name="Adhikari A."/>
            <person name="Zheng C.-J."/>
            <person name="Schuster L."/>
            <person name="Cowan T.M."/>
            <person name="Smanski M.J."/>
            <person name="Chevrette M.G."/>
            <person name="De Carvalho L.P.S."/>
            <person name="Shen B."/>
        </authorList>
    </citation>
    <scope>NUCLEOTIDE SEQUENCE [LARGE SCALE GENOMIC DNA]</scope>
    <source>
        <strain evidence="4 5">NPDC048946</strain>
    </source>
</reference>
<sequence length="294" mass="31432">MTDFHVLDCHHHVADVSGPSGLAGPSVPSEASGRSGASGADSGDDRGIADDRNTRLATMDRNGVGQAVVIPGHSYLRPNGLTDTRRVNDAIAAYRDAVPDRFPAAIGVTEPLYGPAGLAEIDRCADELGLRGISIHARFHGVAVGSPLVRAIIERCGERGLVPFVHAIGESANEALWQVQELGRDFPDLTMVVLDAFSSFEQCQQALSVGELAPNLVFDTSLAYTFDLVEPFVRRHGASRLVFGTDLYSPPLGYRRTHVLGQILDSELPDDDKRQILADNTRRILGLANGGATS</sequence>
<feature type="compositionally biased region" description="Low complexity" evidence="2">
    <location>
        <begin position="31"/>
        <end position="41"/>
    </location>
</feature>
<dbReference type="PANTHER" id="PTHR21240">
    <property type="entry name" value="2-AMINO-3-CARBOXYLMUCONATE-6-SEMIALDEHYDE DECARBOXYLASE"/>
    <property type="match status" value="1"/>
</dbReference>
<evidence type="ECO:0000259" key="3">
    <source>
        <dbReference type="Pfam" id="PF04909"/>
    </source>
</evidence>